<evidence type="ECO:0000313" key="4">
    <source>
        <dbReference type="EMBL" id="TFK34316.1"/>
    </source>
</evidence>
<proteinExistence type="predicted"/>
<gene>
    <name evidence="4" type="ORF">BDQ12DRAFT_726975</name>
</gene>
<organism evidence="4 5">
    <name type="scientific">Crucibulum laeve</name>
    <dbReference type="NCBI Taxonomy" id="68775"/>
    <lineage>
        <taxon>Eukaryota</taxon>
        <taxon>Fungi</taxon>
        <taxon>Dikarya</taxon>
        <taxon>Basidiomycota</taxon>
        <taxon>Agaricomycotina</taxon>
        <taxon>Agaricomycetes</taxon>
        <taxon>Agaricomycetidae</taxon>
        <taxon>Agaricales</taxon>
        <taxon>Agaricineae</taxon>
        <taxon>Nidulariaceae</taxon>
        <taxon>Crucibulum</taxon>
    </lineage>
</organism>
<name>A0A5C3LQP3_9AGAR</name>
<dbReference type="Proteomes" id="UP000308652">
    <property type="component" value="Unassembled WGS sequence"/>
</dbReference>
<protein>
    <recommendedName>
        <fullName evidence="3">Yeast cell wall synthesis Kre9/Knh1-like N-terminal domain-containing protein</fullName>
    </recommendedName>
</protein>
<feature type="chain" id="PRO_5023102264" description="Yeast cell wall synthesis Kre9/Knh1-like N-terminal domain-containing protein" evidence="2">
    <location>
        <begin position="20"/>
        <end position="115"/>
    </location>
</feature>
<dbReference type="EMBL" id="ML213633">
    <property type="protein sequence ID" value="TFK34316.1"/>
    <property type="molecule type" value="Genomic_DNA"/>
</dbReference>
<keyword evidence="1 2" id="KW-0732">Signal</keyword>
<reference evidence="4 5" key="1">
    <citation type="journal article" date="2019" name="Nat. Ecol. Evol.">
        <title>Megaphylogeny resolves global patterns of mushroom evolution.</title>
        <authorList>
            <person name="Varga T."/>
            <person name="Krizsan K."/>
            <person name="Foldi C."/>
            <person name="Dima B."/>
            <person name="Sanchez-Garcia M."/>
            <person name="Sanchez-Ramirez S."/>
            <person name="Szollosi G.J."/>
            <person name="Szarkandi J.G."/>
            <person name="Papp V."/>
            <person name="Albert L."/>
            <person name="Andreopoulos W."/>
            <person name="Angelini C."/>
            <person name="Antonin V."/>
            <person name="Barry K.W."/>
            <person name="Bougher N.L."/>
            <person name="Buchanan P."/>
            <person name="Buyck B."/>
            <person name="Bense V."/>
            <person name="Catcheside P."/>
            <person name="Chovatia M."/>
            <person name="Cooper J."/>
            <person name="Damon W."/>
            <person name="Desjardin D."/>
            <person name="Finy P."/>
            <person name="Geml J."/>
            <person name="Haridas S."/>
            <person name="Hughes K."/>
            <person name="Justo A."/>
            <person name="Karasinski D."/>
            <person name="Kautmanova I."/>
            <person name="Kiss B."/>
            <person name="Kocsube S."/>
            <person name="Kotiranta H."/>
            <person name="LaButti K.M."/>
            <person name="Lechner B.E."/>
            <person name="Liimatainen K."/>
            <person name="Lipzen A."/>
            <person name="Lukacs Z."/>
            <person name="Mihaltcheva S."/>
            <person name="Morgado L.N."/>
            <person name="Niskanen T."/>
            <person name="Noordeloos M.E."/>
            <person name="Ohm R.A."/>
            <person name="Ortiz-Santana B."/>
            <person name="Ovrebo C."/>
            <person name="Racz N."/>
            <person name="Riley R."/>
            <person name="Savchenko A."/>
            <person name="Shiryaev A."/>
            <person name="Soop K."/>
            <person name="Spirin V."/>
            <person name="Szebenyi C."/>
            <person name="Tomsovsky M."/>
            <person name="Tulloss R.E."/>
            <person name="Uehling J."/>
            <person name="Grigoriev I.V."/>
            <person name="Vagvolgyi C."/>
            <person name="Papp T."/>
            <person name="Martin F.M."/>
            <person name="Miettinen O."/>
            <person name="Hibbett D.S."/>
            <person name="Nagy L.G."/>
        </authorList>
    </citation>
    <scope>NUCLEOTIDE SEQUENCE [LARGE SCALE GENOMIC DNA]</scope>
    <source>
        <strain evidence="4 5">CBS 166.37</strain>
    </source>
</reference>
<accession>A0A5C3LQP3</accession>
<dbReference type="OrthoDB" id="5420143at2759"/>
<dbReference type="AlphaFoldDB" id="A0A5C3LQP3"/>
<evidence type="ECO:0000259" key="3">
    <source>
        <dbReference type="Pfam" id="PF10342"/>
    </source>
</evidence>
<keyword evidence="5" id="KW-1185">Reference proteome</keyword>
<feature type="domain" description="Yeast cell wall synthesis Kre9/Knh1-like N-terminal" evidence="3">
    <location>
        <begin position="29"/>
        <end position="113"/>
    </location>
</feature>
<sequence length="115" mass="12532">MRFVSVAVAAICALPLVSAITLQVPTNPHAGGVTDINWTVSPTDPSTWILILVNTAVTNSLYQAWHPPTQINPSSGHLQTALISWIPVGAHYQLRAVKIDNIWEILAYSPEFSFV</sequence>
<evidence type="ECO:0000256" key="2">
    <source>
        <dbReference type="SAM" id="SignalP"/>
    </source>
</evidence>
<evidence type="ECO:0000313" key="5">
    <source>
        <dbReference type="Proteomes" id="UP000308652"/>
    </source>
</evidence>
<dbReference type="InterPro" id="IPR018466">
    <property type="entry name" value="Kre9/Knh1-like_N"/>
</dbReference>
<feature type="signal peptide" evidence="2">
    <location>
        <begin position="1"/>
        <end position="19"/>
    </location>
</feature>
<evidence type="ECO:0000256" key="1">
    <source>
        <dbReference type="ARBA" id="ARBA00022729"/>
    </source>
</evidence>
<dbReference type="Pfam" id="PF10342">
    <property type="entry name" value="Kre9_KNH"/>
    <property type="match status" value="1"/>
</dbReference>